<comment type="function">
    <text evidence="10">Transfers the 4'-phosphopantetheine moiety from coenzyme A to a Ser of acyl-carrier-protein.</text>
</comment>
<dbReference type="GO" id="GO:0006633">
    <property type="term" value="P:fatty acid biosynthetic process"/>
    <property type="evidence" value="ECO:0007669"/>
    <property type="project" value="UniProtKB-UniRule"/>
</dbReference>
<name>A0A317CK29_9GAMM</name>
<evidence type="ECO:0000256" key="9">
    <source>
        <dbReference type="ARBA" id="ARBA00054726"/>
    </source>
</evidence>
<evidence type="ECO:0000313" key="12">
    <source>
        <dbReference type="EMBL" id="PWQ98955.1"/>
    </source>
</evidence>
<dbReference type="Gene3D" id="3.90.470.20">
    <property type="entry name" value="4'-phosphopantetheinyl transferase domain"/>
    <property type="match status" value="1"/>
</dbReference>
<accession>A0A317CK29</accession>
<evidence type="ECO:0000256" key="3">
    <source>
        <dbReference type="ARBA" id="ARBA00022723"/>
    </source>
</evidence>
<evidence type="ECO:0000256" key="6">
    <source>
        <dbReference type="ARBA" id="ARBA00023098"/>
    </source>
</evidence>
<evidence type="ECO:0000256" key="8">
    <source>
        <dbReference type="ARBA" id="ARBA00050875"/>
    </source>
</evidence>
<dbReference type="InterPro" id="IPR037143">
    <property type="entry name" value="4-PPantetheinyl_Trfase_dom_sf"/>
</dbReference>
<dbReference type="FunFam" id="3.90.470.20:FF:000001">
    <property type="entry name" value="Holo-[acyl-carrier-protein] synthase"/>
    <property type="match status" value="1"/>
</dbReference>
<dbReference type="EC" id="2.7.8.7" evidence="10"/>
<dbReference type="HAMAP" id="MF_00101">
    <property type="entry name" value="AcpS"/>
    <property type="match status" value="1"/>
</dbReference>
<dbReference type="EMBL" id="QGKL01000009">
    <property type="protein sequence ID" value="PWQ98955.1"/>
    <property type="molecule type" value="Genomic_DNA"/>
</dbReference>
<keyword evidence="3 10" id="KW-0479">Metal-binding</keyword>
<feature type="domain" description="4'-phosphopantetheinyl transferase" evidence="11">
    <location>
        <begin position="4"/>
        <end position="119"/>
    </location>
</feature>
<dbReference type="InterPro" id="IPR002582">
    <property type="entry name" value="ACPS"/>
</dbReference>
<dbReference type="NCBIfam" id="TIGR00516">
    <property type="entry name" value="acpS"/>
    <property type="match status" value="1"/>
</dbReference>
<feature type="binding site" evidence="10">
    <location>
        <position position="8"/>
    </location>
    <ligand>
        <name>Mg(2+)</name>
        <dbReference type="ChEBI" id="CHEBI:18420"/>
    </ligand>
</feature>
<dbReference type="GO" id="GO:0008897">
    <property type="term" value="F:holo-[acyl-carrier-protein] synthase activity"/>
    <property type="evidence" value="ECO:0007669"/>
    <property type="project" value="UniProtKB-UniRule"/>
</dbReference>
<evidence type="ECO:0000256" key="7">
    <source>
        <dbReference type="ARBA" id="ARBA00023160"/>
    </source>
</evidence>
<keyword evidence="4 10" id="KW-0276">Fatty acid metabolism</keyword>
<comment type="function">
    <text evidence="9">Transfers the 4'-phosphopantetheine moiety from coenzyme A to the 'Ser-36' of acyl-carrier-protein.</text>
</comment>
<comment type="similarity">
    <text evidence="10">Belongs to the P-Pant transferase superfamily. AcpS family.</text>
</comment>
<keyword evidence="5 10" id="KW-0460">Magnesium</keyword>
<organism evidence="12 13">
    <name type="scientific">Leucothrix arctica</name>
    <dbReference type="NCBI Taxonomy" id="1481894"/>
    <lineage>
        <taxon>Bacteria</taxon>
        <taxon>Pseudomonadati</taxon>
        <taxon>Pseudomonadota</taxon>
        <taxon>Gammaproteobacteria</taxon>
        <taxon>Thiotrichales</taxon>
        <taxon>Thiotrichaceae</taxon>
        <taxon>Leucothrix</taxon>
    </lineage>
</organism>
<keyword evidence="2 10" id="KW-0808">Transferase</keyword>
<evidence type="ECO:0000256" key="1">
    <source>
        <dbReference type="ARBA" id="ARBA00022516"/>
    </source>
</evidence>
<evidence type="ECO:0000256" key="10">
    <source>
        <dbReference type="HAMAP-Rule" id="MF_00101"/>
    </source>
</evidence>
<evidence type="ECO:0000256" key="2">
    <source>
        <dbReference type="ARBA" id="ARBA00022679"/>
    </source>
</evidence>
<evidence type="ECO:0000256" key="5">
    <source>
        <dbReference type="ARBA" id="ARBA00022842"/>
    </source>
</evidence>
<comment type="caution">
    <text evidence="12">The sequence shown here is derived from an EMBL/GenBank/DDBJ whole genome shotgun (WGS) entry which is preliminary data.</text>
</comment>
<evidence type="ECO:0000256" key="4">
    <source>
        <dbReference type="ARBA" id="ARBA00022832"/>
    </source>
</evidence>
<dbReference type="AlphaFoldDB" id="A0A317CK29"/>
<reference evidence="12 13" key="1">
    <citation type="submission" date="2018-05" db="EMBL/GenBank/DDBJ databases">
        <title>Leucothrix arctica sp. nov., isolated from Arctic seawater.</title>
        <authorList>
            <person name="Choi A."/>
            <person name="Baek K."/>
        </authorList>
    </citation>
    <scope>NUCLEOTIDE SEQUENCE [LARGE SCALE GENOMIC DNA]</scope>
    <source>
        <strain evidence="12 13">IMCC9719</strain>
    </source>
</reference>
<keyword evidence="6 10" id="KW-0443">Lipid metabolism</keyword>
<dbReference type="Pfam" id="PF01648">
    <property type="entry name" value="ACPS"/>
    <property type="match status" value="1"/>
</dbReference>
<protein>
    <recommendedName>
        <fullName evidence="10">Holo-[acyl-carrier-protein] synthase</fullName>
        <shortName evidence="10">Holo-ACP synthase</shortName>
        <ecNumber evidence="10">2.7.8.7</ecNumber>
    </recommendedName>
    <alternativeName>
        <fullName evidence="10">4'-phosphopantetheinyl transferase AcpS</fullName>
    </alternativeName>
</protein>
<feature type="binding site" evidence="10">
    <location>
        <position position="57"/>
    </location>
    <ligand>
        <name>Mg(2+)</name>
        <dbReference type="ChEBI" id="CHEBI:18420"/>
    </ligand>
</feature>
<keyword evidence="10" id="KW-0963">Cytoplasm</keyword>
<keyword evidence="13" id="KW-1185">Reference proteome</keyword>
<keyword evidence="7 10" id="KW-0275">Fatty acid biosynthesis</keyword>
<evidence type="ECO:0000313" key="13">
    <source>
        <dbReference type="Proteomes" id="UP000245506"/>
    </source>
</evidence>
<comment type="subcellular location">
    <subcellularLocation>
        <location evidence="10">Cytoplasm</location>
    </subcellularLocation>
</comment>
<evidence type="ECO:0000259" key="11">
    <source>
        <dbReference type="Pfam" id="PF01648"/>
    </source>
</evidence>
<dbReference type="InterPro" id="IPR004568">
    <property type="entry name" value="Ppantetheine-prot_Trfase_dom"/>
</dbReference>
<dbReference type="OrthoDB" id="517356at2"/>
<dbReference type="RefSeq" id="WP_109821761.1">
    <property type="nucleotide sequence ID" value="NZ_QGKL01000009.1"/>
</dbReference>
<dbReference type="GO" id="GO:0000287">
    <property type="term" value="F:magnesium ion binding"/>
    <property type="evidence" value="ECO:0007669"/>
    <property type="project" value="UniProtKB-UniRule"/>
</dbReference>
<dbReference type="Proteomes" id="UP000245506">
    <property type="component" value="Unassembled WGS sequence"/>
</dbReference>
<sequence length="125" mass="14064">MIIGIGVDIAKVSRFEKVLERHGERFVERILHPNEQNRYQTHGQPLSFFAKRYAAKEALSKALGTGIAKGVNFNEIEVRQDENGRPFLVLHESTLEVANKLGVKNLFLSLSDEQEYAIANVVLEG</sequence>
<dbReference type="GO" id="GO:0005737">
    <property type="term" value="C:cytoplasm"/>
    <property type="evidence" value="ECO:0007669"/>
    <property type="project" value="UniProtKB-SubCell"/>
</dbReference>
<dbReference type="NCBIfam" id="TIGR00556">
    <property type="entry name" value="pantethn_trn"/>
    <property type="match status" value="1"/>
</dbReference>
<dbReference type="SUPFAM" id="SSF56214">
    <property type="entry name" value="4'-phosphopantetheinyl transferase"/>
    <property type="match status" value="1"/>
</dbReference>
<dbReference type="InterPro" id="IPR008278">
    <property type="entry name" value="4-PPantetheinyl_Trfase_dom"/>
</dbReference>
<comment type="catalytic activity">
    <reaction evidence="8 10">
        <text>apo-[ACP] + CoA = holo-[ACP] + adenosine 3',5'-bisphosphate + H(+)</text>
        <dbReference type="Rhea" id="RHEA:12068"/>
        <dbReference type="Rhea" id="RHEA-COMP:9685"/>
        <dbReference type="Rhea" id="RHEA-COMP:9690"/>
        <dbReference type="ChEBI" id="CHEBI:15378"/>
        <dbReference type="ChEBI" id="CHEBI:29999"/>
        <dbReference type="ChEBI" id="CHEBI:57287"/>
        <dbReference type="ChEBI" id="CHEBI:58343"/>
        <dbReference type="ChEBI" id="CHEBI:64479"/>
        <dbReference type="EC" id="2.7.8.7"/>
    </reaction>
</comment>
<keyword evidence="1 10" id="KW-0444">Lipid biosynthesis</keyword>
<comment type="cofactor">
    <cofactor evidence="10">
        <name>Mg(2+)</name>
        <dbReference type="ChEBI" id="CHEBI:18420"/>
    </cofactor>
</comment>
<proteinExistence type="inferred from homology"/>
<gene>
    <name evidence="10 12" type="primary">acpS</name>
    <name evidence="12" type="ORF">DKT75_01985</name>
</gene>